<dbReference type="PANTHER" id="PTHR46172">
    <property type="entry name" value="DNA POLYMERASE EPSILON SUBUNIT 3"/>
    <property type="match status" value="1"/>
</dbReference>
<dbReference type="GO" id="GO:0006272">
    <property type="term" value="P:leading strand elongation"/>
    <property type="evidence" value="ECO:0007669"/>
    <property type="project" value="TreeGrafter"/>
</dbReference>
<dbReference type="Gene3D" id="1.10.20.10">
    <property type="entry name" value="Histone, subunit A"/>
    <property type="match status" value="1"/>
</dbReference>
<dbReference type="PANTHER" id="PTHR46172:SF1">
    <property type="entry name" value="DNA POLYMERASE EPSILON SUBUNIT 3"/>
    <property type="match status" value="1"/>
</dbReference>
<evidence type="ECO:0000313" key="5">
    <source>
        <dbReference type="Proteomes" id="UP000324897"/>
    </source>
</evidence>
<sequence length="127" mass="14426">MMQQLLGQNDDDFNCSANDMCKESKRQTINADDVLKALDEMEFSEFVEPLGTSQQSTSLGTRMQAKGPTQPKNKRKREENEMKRQFHITKMMQLMMLRMAINLSANGIVICSDEKCYSVYAGSVCVI</sequence>
<dbReference type="EMBL" id="RWGY01000013">
    <property type="protein sequence ID" value="TVU27163.1"/>
    <property type="molecule type" value="Genomic_DNA"/>
</dbReference>
<name>A0A5J9UTU7_9POAL</name>
<dbReference type="GO" id="GO:0046982">
    <property type="term" value="F:protein heterodimerization activity"/>
    <property type="evidence" value="ECO:0007669"/>
    <property type="project" value="InterPro"/>
</dbReference>
<reference evidence="4 5" key="1">
    <citation type="journal article" date="2019" name="Sci. Rep.">
        <title>A high-quality genome of Eragrostis curvula grass provides insights into Poaceae evolution and supports new strategies to enhance forage quality.</title>
        <authorList>
            <person name="Carballo J."/>
            <person name="Santos B.A.C.M."/>
            <person name="Zappacosta D."/>
            <person name="Garbus I."/>
            <person name="Selva J.P."/>
            <person name="Gallo C.A."/>
            <person name="Diaz A."/>
            <person name="Albertini E."/>
            <person name="Caccamo M."/>
            <person name="Echenique V."/>
        </authorList>
    </citation>
    <scope>NUCLEOTIDE SEQUENCE [LARGE SCALE GENOMIC DNA]</scope>
    <source>
        <strain evidence="5">cv. Victoria</strain>
        <tissue evidence="4">Leaf</tissue>
    </source>
</reference>
<comment type="subcellular location">
    <subcellularLocation>
        <location evidence="1">Nucleus</location>
    </subcellularLocation>
</comment>
<accession>A0A5J9UTU7</accession>
<gene>
    <name evidence="4" type="ORF">EJB05_29747</name>
</gene>
<dbReference type="GO" id="GO:0031490">
    <property type="term" value="F:chromatin DNA binding"/>
    <property type="evidence" value="ECO:0007669"/>
    <property type="project" value="TreeGrafter"/>
</dbReference>
<evidence type="ECO:0000313" key="4">
    <source>
        <dbReference type="EMBL" id="TVU27163.1"/>
    </source>
</evidence>
<evidence type="ECO:0000256" key="1">
    <source>
        <dbReference type="ARBA" id="ARBA00004123"/>
    </source>
</evidence>
<dbReference type="GO" id="GO:0006974">
    <property type="term" value="P:DNA damage response"/>
    <property type="evidence" value="ECO:0007669"/>
    <property type="project" value="TreeGrafter"/>
</dbReference>
<dbReference type="SUPFAM" id="SSF47113">
    <property type="entry name" value="Histone-fold"/>
    <property type="match status" value="1"/>
</dbReference>
<dbReference type="InterPro" id="IPR009072">
    <property type="entry name" value="Histone-fold"/>
</dbReference>
<protein>
    <recommendedName>
        <fullName evidence="6">Transcription factor CBF/NF-Y/archaeal histone domain-containing protein</fullName>
    </recommendedName>
</protein>
<proteinExistence type="predicted"/>
<feature type="region of interest" description="Disordered" evidence="3">
    <location>
        <begin position="47"/>
        <end position="81"/>
    </location>
</feature>
<evidence type="ECO:0000256" key="3">
    <source>
        <dbReference type="SAM" id="MobiDB-lite"/>
    </source>
</evidence>
<dbReference type="InterPro" id="IPR051377">
    <property type="entry name" value="DNA_Pol-Epsilon_Subunit"/>
</dbReference>
<organism evidence="4 5">
    <name type="scientific">Eragrostis curvula</name>
    <name type="common">weeping love grass</name>
    <dbReference type="NCBI Taxonomy" id="38414"/>
    <lineage>
        <taxon>Eukaryota</taxon>
        <taxon>Viridiplantae</taxon>
        <taxon>Streptophyta</taxon>
        <taxon>Embryophyta</taxon>
        <taxon>Tracheophyta</taxon>
        <taxon>Spermatophyta</taxon>
        <taxon>Magnoliopsida</taxon>
        <taxon>Liliopsida</taxon>
        <taxon>Poales</taxon>
        <taxon>Poaceae</taxon>
        <taxon>PACMAD clade</taxon>
        <taxon>Chloridoideae</taxon>
        <taxon>Eragrostideae</taxon>
        <taxon>Eragrostidinae</taxon>
        <taxon>Eragrostis</taxon>
    </lineage>
</organism>
<dbReference type="Gramene" id="TVU27163">
    <property type="protein sequence ID" value="TVU27163"/>
    <property type="gene ID" value="EJB05_29747"/>
</dbReference>
<feature type="compositionally biased region" description="Polar residues" evidence="3">
    <location>
        <begin position="51"/>
        <end position="61"/>
    </location>
</feature>
<dbReference type="Proteomes" id="UP000324897">
    <property type="component" value="Chromosome 2"/>
</dbReference>
<evidence type="ECO:0000256" key="2">
    <source>
        <dbReference type="ARBA" id="ARBA00023242"/>
    </source>
</evidence>
<keyword evidence="5" id="KW-1185">Reference proteome</keyword>
<keyword evidence="2" id="KW-0539">Nucleus</keyword>
<dbReference type="GO" id="GO:0031507">
    <property type="term" value="P:heterochromatin formation"/>
    <property type="evidence" value="ECO:0007669"/>
    <property type="project" value="TreeGrafter"/>
</dbReference>
<feature type="non-terminal residue" evidence="4">
    <location>
        <position position="1"/>
    </location>
</feature>
<dbReference type="GO" id="GO:0008622">
    <property type="term" value="C:epsilon DNA polymerase complex"/>
    <property type="evidence" value="ECO:0007669"/>
    <property type="project" value="TreeGrafter"/>
</dbReference>
<dbReference type="AlphaFoldDB" id="A0A5J9UTU7"/>
<comment type="caution">
    <text evidence="4">The sequence shown here is derived from an EMBL/GenBank/DDBJ whole genome shotgun (WGS) entry which is preliminary data.</text>
</comment>
<evidence type="ECO:0008006" key="6">
    <source>
        <dbReference type="Google" id="ProtNLM"/>
    </source>
</evidence>
<dbReference type="OrthoDB" id="1707486at2759"/>
<dbReference type="GO" id="GO:0008623">
    <property type="term" value="C:CHRAC"/>
    <property type="evidence" value="ECO:0007669"/>
    <property type="project" value="TreeGrafter"/>
</dbReference>